<dbReference type="InterPro" id="IPR050267">
    <property type="entry name" value="Anti-sigma-factor_SerPK"/>
</dbReference>
<proteinExistence type="predicted"/>
<dbReference type="RefSeq" id="WP_379564856.1">
    <property type="nucleotide sequence ID" value="NZ_JBHSQK010000010.1"/>
</dbReference>
<dbReference type="InterPro" id="IPR036890">
    <property type="entry name" value="HATPase_C_sf"/>
</dbReference>
<keyword evidence="3" id="KW-0067">ATP-binding</keyword>
<evidence type="ECO:0000313" key="3">
    <source>
        <dbReference type="EMBL" id="MFC5947794.1"/>
    </source>
</evidence>
<dbReference type="PANTHER" id="PTHR35526">
    <property type="entry name" value="ANTI-SIGMA-F FACTOR RSBW-RELATED"/>
    <property type="match status" value="1"/>
</dbReference>
<keyword evidence="1" id="KW-0723">Serine/threonine-protein kinase</keyword>
<keyword evidence="1" id="KW-0808">Transferase</keyword>
<name>A0ABW1I677_9PSEU</name>
<dbReference type="CDD" id="cd16936">
    <property type="entry name" value="HATPase_RsbW-like"/>
    <property type="match status" value="1"/>
</dbReference>
<dbReference type="Gene3D" id="3.30.565.10">
    <property type="entry name" value="Histidine kinase-like ATPase, C-terminal domain"/>
    <property type="match status" value="1"/>
</dbReference>
<reference evidence="4" key="1">
    <citation type="journal article" date="2019" name="Int. J. Syst. Evol. Microbiol.">
        <title>The Global Catalogue of Microorganisms (GCM) 10K type strain sequencing project: providing services to taxonomists for standard genome sequencing and annotation.</title>
        <authorList>
            <consortium name="The Broad Institute Genomics Platform"/>
            <consortium name="The Broad Institute Genome Sequencing Center for Infectious Disease"/>
            <person name="Wu L."/>
            <person name="Ma J."/>
        </authorList>
    </citation>
    <scope>NUCLEOTIDE SEQUENCE [LARGE SCALE GENOMIC DNA]</scope>
    <source>
        <strain evidence="4">CGMCC 4.7397</strain>
    </source>
</reference>
<feature type="domain" description="Histidine kinase/HSP90-like ATPase" evidence="2">
    <location>
        <begin position="17"/>
        <end position="122"/>
    </location>
</feature>
<dbReference type="InterPro" id="IPR003594">
    <property type="entry name" value="HATPase_dom"/>
</dbReference>
<organism evidence="3 4">
    <name type="scientific">Pseudonocardia lutea</name>
    <dbReference type="NCBI Taxonomy" id="2172015"/>
    <lineage>
        <taxon>Bacteria</taxon>
        <taxon>Bacillati</taxon>
        <taxon>Actinomycetota</taxon>
        <taxon>Actinomycetes</taxon>
        <taxon>Pseudonocardiales</taxon>
        <taxon>Pseudonocardiaceae</taxon>
        <taxon>Pseudonocardia</taxon>
    </lineage>
</organism>
<dbReference type="Pfam" id="PF13581">
    <property type="entry name" value="HATPase_c_2"/>
    <property type="match status" value="1"/>
</dbReference>
<dbReference type="EMBL" id="JBHSQK010000010">
    <property type="protein sequence ID" value="MFC5947794.1"/>
    <property type="molecule type" value="Genomic_DNA"/>
</dbReference>
<gene>
    <name evidence="3" type="ORF">ACFQH9_05850</name>
</gene>
<comment type="caution">
    <text evidence="3">The sequence shown here is derived from an EMBL/GenBank/DDBJ whole genome shotgun (WGS) entry which is preliminary data.</text>
</comment>
<evidence type="ECO:0000259" key="2">
    <source>
        <dbReference type="Pfam" id="PF13581"/>
    </source>
</evidence>
<protein>
    <submittedName>
        <fullName evidence="3">ATP-binding protein</fullName>
    </submittedName>
</protein>
<dbReference type="PANTHER" id="PTHR35526:SF3">
    <property type="entry name" value="ANTI-SIGMA-F FACTOR RSBW"/>
    <property type="match status" value="1"/>
</dbReference>
<keyword evidence="4" id="KW-1185">Reference proteome</keyword>
<evidence type="ECO:0000313" key="4">
    <source>
        <dbReference type="Proteomes" id="UP001596119"/>
    </source>
</evidence>
<dbReference type="Proteomes" id="UP001596119">
    <property type="component" value="Unassembled WGS sequence"/>
</dbReference>
<sequence>MPVISRDLRYPGTPPCLEVVQDALAALWREAPQVDGADRMSFETALVEIVGNVVEHARRSDGQPVDVHMRIAVHDDRLEARMEDDGAPSGVDPGTAVLPADDLAESGRGLALAAAVADLEHVRWAGRNVWTVVRRRT</sequence>
<dbReference type="GO" id="GO:0005524">
    <property type="term" value="F:ATP binding"/>
    <property type="evidence" value="ECO:0007669"/>
    <property type="project" value="UniProtKB-KW"/>
</dbReference>
<keyword evidence="1" id="KW-0418">Kinase</keyword>
<accession>A0ABW1I677</accession>
<dbReference type="SUPFAM" id="SSF55874">
    <property type="entry name" value="ATPase domain of HSP90 chaperone/DNA topoisomerase II/histidine kinase"/>
    <property type="match status" value="1"/>
</dbReference>
<evidence type="ECO:0000256" key="1">
    <source>
        <dbReference type="ARBA" id="ARBA00022527"/>
    </source>
</evidence>
<keyword evidence="3" id="KW-0547">Nucleotide-binding</keyword>